<sequence>MAKLQSLRGPQNSGANFREACFCHMEKIDMTLIQFGLIQRIIIVYWGINISMAF</sequence>
<accession>A0A5N7CRB0</accession>
<dbReference type="RefSeq" id="XP_031934060.1">
    <property type="nucleotide sequence ID" value="XM_032088637.1"/>
</dbReference>
<keyword evidence="2" id="KW-1185">Reference proteome</keyword>
<evidence type="ECO:0000313" key="2">
    <source>
        <dbReference type="Proteomes" id="UP000325579"/>
    </source>
</evidence>
<dbReference type="GeneID" id="43673328"/>
<dbReference type="EMBL" id="ML737110">
    <property type="protein sequence ID" value="KAE8396741.1"/>
    <property type="molecule type" value="Genomic_DNA"/>
</dbReference>
<name>A0A5N7CRB0_9EURO</name>
<reference evidence="1 2" key="1">
    <citation type="submission" date="2019-04" db="EMBL/GenBank/DDBJ databases">
        <authorList>
            <consortium name="DOE Joint Genome Institute"/>
            <person name="Mondo S."/>
            <person name="Kjaerbolling I."/>
            <person name="Vesth T."/>
            <person name="Frisvad J.C."/>
            <person name="Nybo J.L."/>
            <person name="Theobald S."/>
            <person name="Kildgaard S."/>
            <person name="Isbrandt T."/>
            <person name="Kuo A."/>
            <person name="Sato A."/>
            <person name="Lyhne E.K."/>
            <person name="Kogle M.E."/>
            <person name="Wiebenga A."/>
            <person name="Kun R.S."/>
            <person name="Lubbers R.J."/>
            <person name="Makela M.R."/>
            <person name="Barry K."/>
            <person name="Chovatia M."/>
            <person name="Clum A."/>
            <person name="Daum C."/>
            <person name="Haridas S."/>
            <person name="He G."/>
            <person name="LaButti K."/>
            <person name="Lipzen A."/>
            <person name="Riley R."/>
            <person name="Salamov A."/>
            <person name="Simmons B.A."/>
            <person name="Magnuson J.K."/>
            <person name="Henrissat B."/>
            <person name="Mortensen U.H."/>
            <person name="Larsen T.O."/>
            <person name="Devries R.P."/>
            <person name="Grigoriev I.V."/>
            <person name="Machida M."/>
            <person name="Baker S.E."/>
            <person name="Andersen M.R."/>
            <person name="Cantor M.N."/>
            <person name="Hua S.X."/>
        </authorList>
    </citation>
    <scope>NUCLEOTIDE SEQUENCE [LARGE SCALE GENOMIC DNA]</scope>
    <source>
        <strain evidence="1 2">CBS 119388</strain>
    </source>
</reference>
<proteinExistence type="predicted"/>
<evidence type="ECO:0000313" key="1">
    <source>
        <dbReference type="EMBL" id="KAE8396741.1"/>
    </source>
</evidence>
<dbReference type="AlphaFoldDB" id="A0A5N7CRB0"/>
<dbReference type="Proteomes" id="UP000325579">
    <property type="component" value="Unassembled WGS sequence"/>
</dbReference>
<organism evidence="1 2">
    <name type="scientific">Aspergillus pseudonomiae</name>
    <dbReference type="NCBI Taxonomy" id="1506151"/>
    <lineage>
        <taxon>Eukaryota</taxon>
        <taxon>Fungi</taxon>
        <taxon>Dikarya</taxon>
        <taxon>Ascomycota</taxon>
        <taxon>Pezizomycotina</taxon>
        <taxon>Eurotiomycetes</taxon>
        <taxon>Eurotiomycetidae</taxon>
        <taxon>Eurotiales</taxon>
        <taxon>Aspergillaceae</taxon>
        <taxon>Aspergillus</taxon>
        <taxon>Aspergillus subgen. Circumdati</taxon>
    </lineage>
</organism>
<protein>
    <submittedName>
        <fullName evidence="1">Uncharacterized protein</fullName>
    </submittedName>
</protein>
<gene>
    <name evidence="1" type="ORF">BDV37DRAFT_290066</name>
</gene>